<dbReference type="PROSITE" id="PS50238">
    <property type="entry name" value="RHOGAP"/>
    <property type="match status" value="1"/>
</dbReference>
<dbReference type="InterPro" id="IPR008936">
    <property type="entry name" value="Rho_GTPase_activation_prot"/>
</dbReference>
<reference evidence="3 4" key="1">
    <citation type="journal article" date="2019" name="PLoS Pathog.">
        <title>Genome sequence of the bovine parasite Schistosoma bovis Tanzania.</title>
        <authorList>
            <person name="Oey H."/>
            <person name="Zakrzewski M."/>
            <person name="Gobert G."/>
            <person name="Gravermann K."/>
            <person name="Stoye J."/>
            <person name="Jones M."/>
            <person name="Mcmanus D."/>
            <person name="Krause L."/>
        </authorList>
    </citation>
    <scope>NUCLEOTIDE SEQUENCE [LARGE SCALE GENOMIC DNA]</scope>
    <source>
        <strain evidence="3 4">TAN1997</strain>
    </source>
</reference>
<dbReference type="GO" id="GO:0007264">
    <property type="term" value="P:small GTPase-mediated signal transduction"/>
    <property type="evidence" value="ECO:0007669"/>
    <property type="project" value="TreeGrafter"/>
</dbReference>
<dbReference type="InterPro" id="IPR001251">
    <property type="entry name" value="CRAL-TRIO_dom"/>
</dbReference>
<dbReference type="Proteomes" id="UP000290809">
    <property type="component" value="Unassembled WGS sequence"/>
</dbReference>
<dbReference type="STRING" id="6184.A0A430Q9Z3"/>
<evidence type="ECO:0000313" key="4">
    <source>
        <dbReference type="Proteomes" id="UP000290809"/>
    </source>
</evidence>
<feature type="domain" description="Rho-GAP" evidence="2">
    <location>
        <begin position="279"/>
        <end position="474"/>
    </location>
</feature>
<dbReference type="Gene3D" id="1.10.555.10">
    <property type="entry name" value="Rho GTPase activation protein"/>
    <property type="match status" value="1"/>
</dbReference>
<dbReference type="SUPFAM" id="SSF48350">
    <property type="entry name" value="GTPase activation domain, GAP"/>
    <property type="match status" value="1"/>
</dbReference>
<dbReference type="SUPFAM" id="SSF52087">
    <property type="entry name" value="CRAL/TRIO domain"/>
    <property type="match status" value="1"/>
</dbReference>
<dbReference type="EMBL" id="QMKO01002162">
    <property type="protein sequence ID" value="RTG84509.1"/>
    <property type="molecule type" value="Genomic_DNA"/>
</dbReference>
<dbReference type="Gene3D" id="3.40.525.10">
    <property type="entry name" value="CRAL-TRIO lipid binding domain"/>
    <property type="match status" value="1"/>
</dbReference>
<dbReference type="GO" id="GO:0005096">
    <property type="term" value="F:GTPase activator activity"/>
    <property type="evidence" value="ECO:0007669"/>
    <property type="project" value="TreeGrafter"/>
</dbReference>
<dbReference type="InterPro" id="IPR000198">
    <property type="entry name" value="RhoGAP_dom"/>
</dbReference>
<gene>
    <name evidence="3" type="ORF">DC041_0009038</name>
</gene>
<dbReference type="GO" id="GO:0005737">
    <property type="term" value="C:cytoplasm"/>
    <property type="evidence" value="ECO:0007669"/>
    <property type="project" value="TreeGrafter"/>
</dbReference>
<evidence type="ECO:0000259" key="2">
    <source>
        <dbReference type="PROSITE" id="PS50238"/>
    </source>
</evidence>
<protein>
    <submittedName>
        <fullName evidence="3">Rho GTPase-activating protein 1</fullName>
    </submittedName>
</protein>
<evidence type="ECO:0000256" key="1">
    <source>
        <dbReference type="SAM" id="MobiDB-lite"/>
    </source>
</evidence>
<dbReference type="InterPro" id="IPR036865">
    <property type="entry name" value="CRAL-TRIO_dom_sf"/>
</dbReference>
<dbReference type="SMART" id="SM00324">
    <property type="entry name" value="RhoGAP"/>
    <property type="match status" value="1"/>
</dbReference>
<dbReference type="AlphaFoldDB" id="A0A430Q9Z3"/>
<accession>A0A430Q9Z3</accession>
<name>A0A430Q9Z3_SCHBO</name>
<comment type="caution">
    <text evidence="3">The sequence shown here is derived from an EMBL/GenBank/DDBJ whole genome shotgun (WGS) entry which is preliminary data.</text>
</comment>
<keyword evidence="4" id="KW-1185">Reference proteome</keyword>
<dbReference type="PANTHER" id="PTHR45808">
    <property type="entry name" value="RHO GTPASE-ACTIVATING PROTEIN 68F"/>
    <property type="match status" value="1"/>
</dbReference>
<evidence type="ECO:0000313" key="3">
    <source>
        <dbReference type="EMBL" id="RTG84509.1"/>
    </source>
</evidence>
<dbReference type="PANTHER" id="PTHR45808:SF2">
    <property type="entry name" value="RHO GTPASE-ACTIVATING PROTEIN 68F"/>
    <property type="match status" value="1"/>
</dbReference>
<sequence>MESDPAVTSTVCEGLLHPENKRNVPTDSHNTVRKSNIISDDGLTTQKAPWSALNDAETASRVGESSRRNSKYDDNMPVHSACSEFEIPEMEFDEFELELAAEKEFSSDEQLFESGRMTPDGLIDEDFERELGCAAKASSSVVVFTLSKFSFLPFPPHSFHICSSMAIELSVQDVIDSDYPDISRLGVLQGAGDDKLGRKIIVFSACRLPAADLIDHQHLLMYITKTLEQYVSIDYVLIYFHFGLTNKNRPKFKWLVQAYRTFGRNSKMSNKVVYAEALSELEETLFVDQLPIPQRVLNYDKSIIKNLPPRSIPKIQKDIKMNNGGRPIPIVFEDTIDYLRDRGETVDLRDYDDPHLAAVLLKSFLRELTEPLLTFELYDEILGTSGLGAKEKVALAKKLILMKLPDDNYEILNFLIRFLTEVTTYSQQNKMNAANLAVVFGPSLIWSRNQASLTAIDVINAFTQILITHYECIFTK</sequence>
<feature type="compositionally biased region" description="Basic and acidic residues" evidence="1">
    <location>
        <begin position="64"/>
        <end position="74"/>
    </location>
</feature>
<proteinExistence type="predicted"/>
<dbReference type="Pfam" id="PF13716">
    <property type="entry name" value="CRAL_TRIO_2"/>
    <property type="match status" value="1"/>
</dbReference>
<feature type="region of interest" description="Disordered" evidence="1">
    <location>
        <begin position="52"/>
        <end position="74"/>
    </location>
</feature>
<dbReference type="Pfam" id="PF00620">
    <property type="entry name" value="RhoGAP"/>
    <property type="match status" value="1"/>
</dbReference>
<organism evidence="3 4">
    <name type="scientific">Schistosoma bovis</name>
    <name type="common">Blood fluke</name>
    <dbReference type="NCBI Taxonomy" id="6184"/>
    <lineage>
        <taxon>Eukaryota</taxon>
        <taxon>Metazoa</taxon>
        <taxon>Spiralia</taxon>
        <taxon>Lophotrochozoa</taxon>
        <taxon>Platyhelminthes</taxon>
        <taxon>Trematoda</taxon>
        <taxon>Digenea</taxon>
        <taxon>Strigeidida</taxon>
        <taxon>Schistosomatoidea</taxon>
        <taxon>Schistosomatidae</taxon>
        <taxon>Schistosoma</taxon>
    </lineage>
</organism>